<dbReference type="InterPro" id="IPR052552">
    <property type="entry name" value="YeaO-like"/>
</dbReference>
<evidence type="ECO:0000313" key="2">
    <source>
        <dbReference type="Proteomes" id="UP001158067"/>
    </source>
</evidence>
<dbReference type="Proteomes" id="UP001158067">
    <property type="component" value="Unassembled WGS sequence"/>
</dbReference>
<evidence type="ECO:0000313" key="1">
    <source>
        <dbReference type="EMBL" id="SMP61619.1"/>
    </source>
</evidence>
<dbReference type="RefSeq" id="WP_283433205.1">
    <property type="nucleotide sequence ID" value="NZ_FXUG01000007.1"/>
</dbReference>
<protein>
    <submittedName>
        <fullName evidence="1">Uncharacterized conserved protein YeaO, DUF488 family</fullName>
    </submittedName>
</protein>
<keyword evidence="2" id="KW-1185">Reference proteome</keyword>
<name>A0ABY1Q7X4_9BACT</name>
<comment type="caution">
    <text evidence="1">The sequence shown here is derived from an EMBL/GenBank/DDBJ whole genome shotgun (WGS) entry which is preliminary data.</text>
</comment>
<proteinExistence type="predicted"/>
<dbReference type="PANTHER" id="PTHR36849">
    <property type="entry name" value="CYTOPLASMIC PROTEIN-RELATED"/>
    <property type="match status" value="1"/>
</dbReference>
<dbReference type="PANTHER" id="PTHR36849:SF1">
    <property type="entry name" value="CYTOPLASMIC PROTEIN"/>
    <property type="match status" value="1"/>
</dbReference>
<sequence length="123" mass="14174">MTSRKIEIARAYSLPASNDHYRVLVDRLWPRGVKKETLELDQWAKDLAPSTELRKWFHQDPTRWEELVERYRSELQGNLAAAKDLLAAADGRNLLLIYAAKDETHNNAIVLRDFLGEVDQPGC</sequence>
<dbReference type="Pfam" id="PF22752">
    <property type="entry name" value="DUF488-N3i"/>
    <property type="match status" value="1"/>
</dbReference>
<gene>
    <name evidence="1" type="ORF">SAMN06265222_107128</name>
</gene>
<accession>A0ABY1Q7X4</accession>
<organism evidence="1 2">
    <name type="scientific">Neorhodopirellula lusitana</name>
    <dbReference type="NCBI Taxonomy" id="445327"/>
    <lineage>
        <taxon>Bacteria</taxon>
        <taxon>Pseudomonadati</taxon>
        <taxon>Planctomycetota</taxon>
        <taxon>Planctomycetia</taxon>
        <taxon>Pirellulales</taxon>
        <taxon>Pirellulaceae</taxon>
        <taxon>Neorhodopirellula</taxon>
    </lineage>
</organism>
<reference evidence="1 2" key="1">
    <citation type="submission" date="2017-05" db="EMBL/GenBank/DDBJ databases">
        <authorList>
            <person name="Varghese N."/>
            <person name="Submissions S."/>
        </authorList>
    </citation>
    <scope>NUCLEOTIDE SEQUENCE [LARGE SCALE GENOMIC DNA]</scope>
    <source>
        <strain evidence="1 2">DSM 25457</strain>
    </source>
</reference>
<dbReference type="EMBL" id="FXUG01000007">
    <property type="protein sequence ID" value="SMP61619.1"/>
    <property type="molecule type" value="Genomic_DNA"/>
</dbReference>